<sequence>MAPRARAPQPWENRVFVFWTGSNEMSEARRRCLETLVSTQCDIVVVNNDNLAPWMATTPLHPAYPFLSPIHRSDYLRAYFMHHHGGGYSDIKRTSQTWLPAFRKLKESSALGVGYPELRHGVAKIARSRVEGSYYLLERKSSYLRNYLLYRKLKLFHGRLIGNCAFIFKPGTEFTSRWLAIVESRLDILLPHLRNHPARYPKERQGVDYGDGPSKYTVPWSLLLGDILAPLSFQYRTKILRDLPMPDFCEYE</sequence>
<dbReference type="InterPro" id="IPR029044">
    <property type="entry name" value="Nucleotide-diphossugar_trans"/>
</dbReference>
<organism evidence="1 2">
    <name type="scientific">Nitratireductor thuwali</name>
    <dbReference type="NCBI Taxonomy" id="2267699"/>
    <lineage>
        <taxon>Bacteria</taxon>
        <taxon>Pseudomonadati</taxon>
        <taxon>Pseudomonadota</taxon>
        <taxon>Alphaproteobacteria</taxon>
        <taxon>Hyphomicrobiales</taxon>
        <taxon>Phyllobacteriaceae</taxon>
        <taxon>Nitratireductor</taxon>
    </lineage>
</organism>
<dbReference type="Gene3D" id="3.90.550.20">
    <property type="match status" value="1"/>
</dbReference>
<evidence type="ECO:0000313" key="2">
    <source>
        <dbReference type="Proteomes" id="UP001342418"/>
    </source>
</evidence>
<dbReference type="Proteomes" id="UP001342418">
    <property type="component" value="Chromosome"/>
</dbReference>
<name>A0ABY5MGG4_9HYPH</name>
<gene>
    <name evidence="1" type="ORF">NTH_00736</name>
</gene>
<protein>
    <recommendedName>
        <fullName evidence="3">Capsular polysaccharide synthesis protein</fullName>
    </recommendedName>
</protein>
<evidence type="ECO:0008006" key="3">
    <source>
        <dbReference type="Google" id="ProtNLM"/>
    </source>
</evidence>
<reference evidence="1 2" key="1">
    <citation type="submission" date="2018-07" db="EMBL/GenBank/DDBJ databases">
        <title>Genome sequence of Nitratireductor thuwali#1536.</title>
        <authorList>
            <person name="Michoud G."/>
            <person name="Merlino G."/>
            <person name="Sefrji F.O."/>
            <person name="Daffonchio D."/>
        </authorList>
    </citation>
    <scope>NUCLEOTIDE SEQUENCE [LARGE SCALE GENOMIC DNA]</scope>
    <source>
        <strain evidence="2">Nit1536</strain>
    </source>
</reference>
<accession>A0ABY5MGG4</accession>
<evidence type="ECO:0000313" key="1">
    <source>
        <dbReference type="EMBL" id="UUP16291.1"/>
    </source>
</evidence>
<proteinExistence type="predicted"/>
<dbReference type="SUPFAM" id="SSF53448">
    <property type="entry name" value="Nucleotide-diphospho-sugar transferases"/>
    <property type="match status" value="1"/>
</dbReference>
<keyword evidence="2" id="KW-1185">Reference proteome</keyword>
<dbReference type="EMBL" id="CP030941">
    <property type="protein sequence ID" value="UUP16291.1"/>
    <property type="molecule type" value="Genomic_DNA"/>
</dbReference>